<protein>
    <submittedName>
        <fullName evidence="2">Uncharacterized protein</fullName>
    </submittedName>
</protein>
<name>A0A915I8I9_ROMCU</name>
<evidence type="ECO:0000313" key="1">
    <source>
        <dbReference type="Proteomes" id="UP000887565"/>
    </source>
</evidence>
<keyword evidence="1" id="KW-1185">Reference proteome</keyword>
<organism evidence="1 2">
    <name type="scientific">Romanomermis culicivorax</name>
    <name type="common">Nematode worm</name>
    <dbReference type="NCBI Taxonomy" id="13658"/>
    <lineage>
        <taxon>Eukaryota</taxon>
        <taxon>Metazoa</taxon>
        <taxon>Ecdysozoa</taxon>
        <taxon>Nematoda</taxon>
        <taxon>Enoplea</taxon>
        <taxon>Dorylaimia</taxon>
        <taxon>Mermithida</taxon>
        <taxon>Mermithoidea</taxon>
        <taxon>Mermithidae</taxon>
        <taxon>Romanomermis</taxon>
    </lineage>
</organism>
<proteinExistence type="predicted"/>
<dbReference type="AlphaFoldDB" id="A0A915I8I9"/>
<evidence type="ECO:0000313" key="2">
    <source>
        <dbReference type="WBParaSite" id="nRc.2.0.1.t10480-RA"/>
    </source>
</evidence>
<dbReference type="Proteomes" id="UP000887565">
    <property type="component" value="Unplaced"/>
</dbReference>
<accession>A0A915I8I9</accession>
<dbReference type="WBParaSite" id="nRc.2.0.1.t10480-RA">
    <property type="protein sequence ID" value="nRc.2.0.1.t10480-RA"/>
    <property type="gene ID" value="nRc.2.0.1.g10480"/>
</dbReference>
<sequence>ARSRNCELHITWQSKQNIFQRFDNISNSEKVVEFMFQLHNDPVCYMAQKAPQRPIRVQSLIETSDVQYLNWLLKGLHMA</sequence>
<reference evidence="2" key="1">
    <citation type="submission" date="2022-11" db="UniProtKB">
        <authorList>
            <consortium name="WormBaseParasite"/>
        </authorList>
    </citation>
    <scope>IDENTIFICATION</scope>
</reference>